<sequence length="109" mass="11538">MREILDAIQRWRAEGKKIAVATVVKAEGSAPRREGARLAVSETGELVGSVSGGCVEGDVLTNALDVIKTGQPRLLRYAITDDMVWDVGLACGGAIEVWVEPLSDEGEAS</sequence>
<name>A0A0M9UC52_9CHLR</name>
<dbReference type="STRING" id="872965.SE16_03635"/>
<dbReference type="PANTHER" id="PTHR30388">
    <property type="entry name" value="ALDEHYDE OXIDOREDUCTASE MOLYBDENUM COFACTOR ASSEMBLY PROTEIN"/>
    <property type="match status" value="1"/>
</dbReference>
<keyword evidence="4" id="KW-1185">Reference proteome</keyword>
<reference evidence="2 4" key="1">
    <citation type="journal article" date="2015" name="Genome Announc.">
        <title>Draft Genome Sequence of a Heterotrophic Facultative Anaerobic Thermophilic Bacterium, Ardenticatena maritima Strain 110ST.</title>
        <authorList>
            <person name="Kawaichi S."/>
            <person name="Yoshida T."/>
            <person name="Sako Y."/>
            <person name="Nakamura R."/>
        </authorList>
    </citation>
    <scope>NUCLEOTIDE SEQUENCE [LARGE SCALE GENOMIC DNA]</scope>
    <source>
        <strain evidence="2 4">110S</strain>
    </source>
</reference>
<comment type="caution">
    <text evidence="2">The sequence shown here is derived from an EMBL/GenBank/DDBJ whole genome shotgun (WGS) entry which is preliminary data.</text>
</comment>
<organism evidence="2 4">
    <name type="scientific">Ardenticatena maritima</name>
    <dbReference type="NCBI Taxonomy" id="872965"/>
    <lineage>
        <taxon>Bacteria</taxon>
        <taxon>Bacillati</taxon>
        <taxon>Chloroflexota</taxon>
        <taxon>Ardenticatenia</taxon>
        <taxon>Ardenticatenales</taxon>
        <taxon>Ardenticatenaceae</taxon>
        <taxon>Ardenticatena</taxon>
    </lineage>
</organism>
<dbReference type="InterPro" id="IPR003777">
    <property type="entry name" value="XdhC_CoxI"/>
</dbReference>
<feature type="domain" description="XdhC- CoxI" evidence="1">
    <location>
        <begin position="11"/>
        <end position="77"/>
    </location>
</feature>
<reference evidence="4" key="3">
    <citation type="submission" date="2015-08" db="EMBL/GenBank/DDBJ databases">
        <title>Draft Genome Sequence of a Heterotrophic Facultative Anaerobic Bacterium Ardenticatena maritima Strain 110S.</title>
        <authorList>
            <person name="Kawaichi S."/>
            <person name="Yoshida T."/>
            <person name="Sako Y."/>
            <person name="Nakamura R."/>
        </authorList>
    </citation>
    <scope>NUCLEOTIDE SEQUENCE [LARGE SCALE GENOMIC DNA]</scope>
    <source>
        <strain evidence="4">110S</strain>
    </source>
</reference>
<dbReference type="OrthoDB" id="2889025at2"/>
<dbReference type="Proteomes" id="UP000050502">
    <property type="component" value="Unassembled WGS sequence"/>
</dbReference>
<dbReference type="RefSeq" id="WP_054492478.1">
    <property type="nucleotide sequence ID" value="NZ_BBZA01000063.1"/>
</dbReference>
<dbReference type="InterPro" id="IPR052698">
    <property type="entry name" value="MoCofactor_Util/Proc"/>
</dbReference>
<evidence type="ECO:0000313" key="3">
    <source>
        <dbReference type="EMBL" id="KPL89527.1"/>
    </source>
</evidence>
<dbReference type="Proteomes" id="UP000037784">
    <property type="component" value="Unassembled WGS sequence"/>
</dbReference>
<evidence type="ECO:0000313" key="4">
    <source>
        <dbReference type="Proteomes" id="UP000037784"/>
    </source>
</evidence>
<protein>
    <recommendedName>
        <fullName evidence="1">XdhC- CoxI domain-containing protein</fullName>
    </recommendedName>
</protein>
<evidence type="ECO:0000313" key="2">
    <source>
        <dbReference type="EMBL" id="GAP62568.1"/>
    </source>
</evidence>
<evidence type="ECO:0000259" key="1">
    <source>
        <dbReference type="Pfam" id="PF02625"/>
    </source>
</evidence>
<proteinExistence type="predicted"/>
<dbReference type="EMBL" id="BBZA01000063">
    <property type="protein sequence ID" value="GAP62568.1"/>
    <property type="molecule type" value="Genomic_DNA"/>
</dbReference>
<evidence type="ECO:0000313" key="5">
    <source>
        <dbReference type="Proteomes" id="UP000050502"/>
    </source>
</evidence>
<dbReference type="AlphaFoldDB" id="A0A0M9UC52"/>
<accession>A0A0M9UC52</accession>
<dbReference type="EMBL" id="LGKN01000003">
    <property type="protein sequence ID" value="KPL89527.1"/>
    <property type="molecule type" value="Genomic_DNA"/>
</dbReference>
<dbReference type="InParanoid" id="A0A0M9UC52"/>
<reference evidence="3 5" key="2">
    <citation type="submission" date="2015-07" db="EMBL/GenBank/DDBJ databases">
        <title>Whole genome sequence of Ardenticatena maritima DSM 23922.</title>
        <authorList>
            <person name="Hemp J."/>
            <person name="Ward L.M."/>
            <person name="Pace L.A."/>
            <person name="Fischer W.W."/>
        </authorList>
    </citation>
    <scope>NUCLEOTIDE SEQUENCE [LARGE SCALE GENOMIC DNA]</scope>
    <source>
        <strain evidence="3 5">110S</strain>
    </source>
</reference>
<gene>
    <name evidence="2" type="ORF">ARMA_0991</name>
    <name evidence="3" type="ORF">SE16_03635</name>
</gene>
<dbReference type="PANTHER" id="PTHR30388:SF4">
    <property type="entry name" value="MOLYBDENUM COFACTOR INSERTION CHAPERONE PAOD"/>
    <property type="match status" value="1"/>
</dbReference>
<dbReference type="Pfam" id="PF02625">
    <property type="entry name" value="XdhC_CoxI"/>
    <property type="match status" value="1"/>
</dbReference>